<evidence type="ECO:0000313" key="4">
    <source>
        <dbReference type="Proteomes" id="UP000528734"/>
    </source>
</evidence>
<dbReference type="Pfam" id="PF13439">
    <property type="entry name" value="Glyco_transf_4"/>
    <property type="match status" value="1"/>
</dbReference>
<gene>
    <name evidence="3" type="ORF">HCN50_15215</name>
</gene>
<evidence type="ECO:0000259" key="2">
    <source>
        <dbReference type="Pfam" id="PF13439"/>
    </source>
</evidence>
<keyword evidence="3" id="KW-0808">Transferase</keyword>
<keyword evidence="4" id="KW-1185">Reference proteome</keyword>
<dbReference type="InterPro" id="IPR028098">
    <property type="entry name" value="Glyco_trans_4-like_N"/>
</dbReference>
<name>A0A7Y4H4L7_9BRAD</name>
<feature type="domain" description="Glycosyltransferase subfamily 4-like N-terminal" evidence="2">
    <location>
        <begin position="16"/>
        <end position="186"/>
    </location>
</feature>
<evidence type="ECO:0000259" key="1">
    <source>
        <dbReference type="Pfam" id="PF00534"/>
    </source>
</evidence>
<reference evidence="3 4" key="1">
    <citation type="submission" date="2020-03" db="EMBL/GenBank/DDBJ databases">
        <title>Bradyrhizobium diversity isolated from nodules of Muelleranthus trifoliolatus.</title>
        <authorList>
            <person name="Klepa M."/>
            <person name="Helene L."/>
            <person name="Hungria M."/>
        </authorList>
    </citation>
    <scope>NUCLEOTIDE SEQUENCE [LARGE SCALE GENOMIC DNA]</scope>
    <source>
        <strain evidence="3 4">WSM 1744</strain>
    </source>
</reference>
<proteinExistence type="predicted"/>
<dbReference type="RefSeq" id="WP_171710457.1">
    <property type="nucleotide sequence ID" value="NZ_JAAVLW010000004.1"/>
</dbReference>
<sequence>MNLSAPNKVLMTTDAVGGVWTYSTGLASALAAAGMEVHLVTLGSPPTKEKRAMLQEGRVSLIESNLALEWQDAGGDDLPNARRFLEDLEDTIQPDIVHLNSYREATFDWLAPVVVVAHSCVNSWGLACDNTEWLSEPNWQHYTRTVAAGLDRAQAWVSPSRAFHDVICGLYRPSSPGTVIWNGVPPAALPPASKRRFILAAGRLWDAAKNVSALARASKGLDWPVFVAGPRFDSPENDPGELTLIGDLSHSALRSRMQWAAIFVSPARYEPFGLSVLEAASAGCALVLSDIPTFRELWSGAALFVDPTDHRALHRALARLCADDRERTRFQFAARERSDSYSLTQTADAYRALYQRMLAARSRSSAIHASEVHA</sequence>
<dbReference type="InterPro" id="IPR001296">
    <property type="entry name" value="Glyco_trans_1"/>
</dbReference>
<dbReference type="CDD" id="cd03801">
    <property type="entry name" value="GT4_PimA-like"/>
    <property type="match status" value="1"/>
</dbReference>
<organism evidence="3 4">
    <name type="scientific">Bradyrhizobium archetypum</name>
    <dbReference type="NCBI Taxonomy" id="2721160"/>
    <lineage>
        <taxon>Bacteria</taxon>
        <taxon>Pseudomonadati</taxon>
        <taxon>Pseudomonadota</taxon>
        <taxon>Alphaproteobacteria</taxon>
        <taxon>Hyphomicrobiales</taxon>
        <taxon>Nitrobacteraceae</taxon>
        <taxon>Bradyrhizobium</taxon>
    </lineage>
</organism>
<dbReference type="GO" id="GO:0016757">
    <property type="term" value="F:glycosyltransferase activity"/>
    <property type="evidence" value="ECO:0007669"/>
    <property type="project" value="InterPro"/>
</dbReference>
<dbReference type="Proteomes" id="UP000528734">
    <property type="component" value="Unassembled WGS sequence"/>
</dbReference>
<dbReference type="Gene3D" id="3.40.50.2000">
    <property type="entry name" value="Glycogen Phosphorylase B"/>
    <property type="match status" value="2"/>
</dbReference>
<evidence type="ECO:0000313" key="3">
    <source>
        <dbReference type="EMBL" id="NOJ47583.1"/>
    </source>
</evidence>
<dbReference type="SUPFAM" id="SSF53756">
    <property type="entry name" value="UDP-Glycosyltransferase/glycogen phosphorylase"/>
    <property type="match status" value="1"/>
</dbReference>
<feature type="domain" description="Glycosyl transferase family 1" evidence="1">
    <location>
        <begin position="191"/>
        <end position="337"/>
    </location>
</feature>
<dbReference type="Pfam" id="PF00534">
    <property type="entry name" value="Glycos_transf_1"/>
    <property type="match status" value="1"/>
</dbReference>
<dbReference type="PANTHER" id="PTHR12526">
    <property type="entry name" value="GLYCOSYLTRANSFERASE"/>
    <property type="match status" value="1"/>
</dbReference>
<comment type="caution">
    <text evidence="3">The sequence shown here is derived from an EMBL/GenBank/DDBJ whole genome shotgun (WGS) entry which is preliminary data.</text>
</comment>
<protein>
    <submittedName>
        <fullName evidence="3">Glycosyltransferase family 4 protein</fullName>
    </submittedName>
</protein>
<dbReference type="AlphaFoldDB" id="A0A7Y4H4L7"/>
<dbReference type="EMBL" id="JAAVLW010000004">
    <property type="protein sequence ID" value="NOJ47583.1"/>
    <property type="molecule type" value="Genomic_DNA"/>
</dbReference>
<accession>A0A7Y4H4L7</accession>